<evidence type="ECO:0000256" key="5">
    <source>
        <dbReference type="RuleBase" id="RU000660"/>
    </source>
</evidence>
<dbReference type="GO" id="GO:0003735">
    <property type="term" value="F:structural constituent of ribosome"/>
    <property type="evidence" value="ECO:0007669"/>
    <property type="project" value="InterPro"/>
</dbReference>
<evidence type="ECO:0000256" key="4">
    <source>
        <dbReference type="HAMAP-Rule" id="MF_01368"/>
    </source>
</evidence>
<dbReference type="InterPro" id="IPR036373">
    <property type="entry name" value="Ribosomal_bL17_sf"/>
</dbReference>
<dbReference type="RefSeq" id="WP_038559104.1">
    <property type="nucleotide sequence ID" value="NZ_CP007481.1"/>
</dbReference>
<dbReference type="Pfam" id="PF01196">
    <property type="entry name" value="Ribosomal_L17"/>
    <property type="match status" value="1"/>
</dbReference>
<dbReference type="Gene3D" id="3.90.1030.10">
    <property type="entry name" value="Ribosomal protein L17"/>
    <property type="match status" value="1"/>
</dbReference>
<dbReference type="OrthoDB" id="9809073at2"/>
<accession>X5GVX9</accession>
<dbReference type="GO" id="GO:0022625">
    <property type="term" value="C:cytosolic large ribosomal subunit"/>
    <property type="evidence" value="ECO:0007669"/>
    <property type="project" value="TreeGrafter"/>
</dbReference>
<dbReference type="STRING" id="1286528.NHE_0272"/>
<dbReference type="EMBL" id="CP007481">
    <property type="protein sequence ID" value="AHX11232.1"/>
    <property type="molecule type" value="Genomic_DNA"/>
</dbReference>
<evidence type="ECO:0000256" key="1">
    <source>
        <dbReference type="ARBA" id="ARBA00008777"/>
    </source>
</evidence>
<evidence type="ECO:0000256" key="3">
    <source>
        <dbReference type="ARBA" id="ARBA00023274"/>
    </source>
</evidence>
<dbReference type="KEGG" id="nhm:NHE_0272"/>
<evidence type="ECO:0000313" key="7">
    <source>
        <dbReference type="Proteomes" id="UP000023755"/>
    </source>
</evidence>
<sequence length="116" mass="12980">MKHRVKKHRLARNSSHRMALMCNLSIALITHGCISTTLAKAKALRPFIEKLVTKARSSSLSSRRLLISRIKNEVAVSKLIDEVAKKYLDRPGGYCRIMKNGYRAGDAAPMAVIEFV</sequence>
<dbReference type="InterPro" id="IPR000456">
    <property type="entry name" value="Ribosomal_bL17"/>
</dbReference>
<reference evidence="6 7" key="1">
    <citation type="submission" date="2014-03" db="EMBL/GenBank/DDBJ databases">
        <title>Sequencing and Comparison of Genomes and Transcriptome Profiles of Human Ehrlichiosis Agents.</title>
        <authorList>
            <person name="Lin M."/>
            <person name="Daugherty S.C."/>
            <person name="Nagaraj S."/>
            <person name="Cheng Z."/>
            <person name="Xiong Q."/>
            <person name="Lin F.-Y."/>
            <person name="Sengamalay N."/>
            <person name="Ott S."/>
            <person name="Godinez A."/>
            <person name="Tallon L.J."/>
            <person name="Sadzewicz L."/>
            <person name="Fraser C.M."/>
            <person name="Dunning Hotopp J.C."/>
            <person name="Rikihisa Y."/>
        </authorList>
    </citation>
    <scope>NUCLEOTIDE SEQUENCE [LARGE SCALE GENOMIC DNA]</scope>
    <source>
        <strain evidence="6 7">Oregon</strain>
    </source>
</reference>
<keyword evidence="3 4" id="KW-0687">Ribonucleoprotein</keyword>
<dbReference type="HOGENOM" id="CLU_074407_2_0_5"/>
<dbReference type="InterPro" id="IPR047859">
    <property type="entry name" value="Ribosomal_bL17_CS"/>
</dbReference>
<dbReference type="Proteomes" id="UP000023755">
    <property type="component" value="Chromosome"/>
</dbReference>
<dbReference type="HAMAP" id="MF_01368">
    <property type="entry name" value="Ribosomal_bL17"/>
    <property type="match status" value="1"/>
</dbReference>
<dbReference type="GO" id="GO:0006412">
    <property type="term" value="P:translation"/>
    <property type="evidence" value="ECO:0007669"/>
    <property type="project" value="UniProtKB-UniRule"/>
</dbReference>
<name>X5GVX9_9RICK</name>
<proteinExistence type="inferred from homology"/>
<keyword evidence="2 4" id="KW-0689">Ribosomal protein</keyword>
<dbReference type="PANTHER" id="PTHR14413">
    <property type="entry name" value="RIBOSOMAL PROTEIN L17"/>
    <property type="match status" value="1"/>
</dbReference>
<dbReference type="AlphaFoldDB" id="X5GVX9"/>
<evidence type="ECO:0000313" key="6">
    <source>
        <dbReference type="EMBL" id="AHX11232.1"/>
    </source>
</evidence>
<evidence type="ECO:0000256" key="2">
    <source>
        <dbReference type="ARBA" id="ARBA00022980"/>
    </source>
</evidence>
<dbReference type="NCBIfam" id="TIGR00059">
    <property type="entry name" value="L17"/>
    <property type="match status" value="1"/>
</dbReference>
<dbReference type="PROSITE" id="PS01167">
    <property type="entry name" value="RIBOSOMAL_L17"/>
    <property type="match status" value="1"/>
</dbReference>
<comment type="similarity">
    <text evidence="1 4 5">Belongs to the bacterial ribosomal protein bL17 family.</text>
</comment>
<dbReference type="SUPFAM" id="SSF64263">
    <property type="entry name" value="Prokaryotic ribosomal protein L17"/>
    <property type="match status" value="1"/>
</dbReference>
<organism evidence="6 7">
    <name type="scientific">Neorickettsia helminthoeca str. Oregon</name>
    <dbReference type="NCBI Taxonomy" id="1286528"/>
    <lineage>
        <taxon>Bacteria</taxon>
        <taxon>Pseudomonadati</taxon>
        <taxon>Pseudomonadota</taxon>
        <taxon>Alphaproteobacteria</taxon>
        <taxon>Rickettsiales</taxon>
        <taxon>Anaplasmataceae</taxon>
        <taxon>Neorickettsia</taxon>
    </lineage>
</organism>
<keyword evidence="7" id="KW-1185">Reference proteome</keyword>
<protein>
    <recommendedName>
        <fullName evidence="4">Large ribosomal subunit protein bL17</fullName>
    </recommendedName>
</protein>
<gene>
    <name evidence="4 6" type="primary">rplQ</name>
    <name evidence="6" type="ORF">NHE_0272</name>
</gene>
<dbReference type="PANTHER" id="PTHR14413:SF16">
    <property type="entry name" value="LARGE RIBOSOMAL SUBUNIT PROTEIN BL17M"/>
    <property type="match status" value="1"/>
</dbReference>
<comment type="subunit">
    <text evidence="4">Part of the 50S ribosomal subunit. Contacts protein L32.</text>
</comment>